<dbReference type="Proteomes" id="UP000464754">
    <property type="component" value="Chromosome"/>
</dbReference>
<accession>A0A6N4TMC7</accession>
<evidence type="ECO:0000313" key="2">
    <source>
        <dbReference type="Proteomes" id="UP000464754"/>
    </source>
</evidence>
<proteinExistence type="predicted"/>
<gene>
    <name evidence="1" type="ORF">Aargi30884_28060</name>
</gene>
<reference evidence="2" key="1">
    <citation type="submission" date="2019-05" db="EMBL/GenBank/DDBJ databases">
        <title>Complete genome sequencing of Absiella argi strain JCM 30884.</title>
        <authorList>
            <person name="Sakamoto M."/>
            <person name="Murakami T."/>
            <person name="Mori H."/>
        </authorList>
    </citation>
    <scope>NUCLEOTIDE SEQUENCE [LARGE SCALE GENOMIC DNA]</scope>
    <source>
        <strain evidence="2">JCM 30884</strain>
    </source>
</reference>
<sequence>MCAVGDIIRIESYISEDGVDMSRHSFIVIDDESSTISGYSYDFIANVMSSFKSEKHKEKKLRYLENILITEEDRDCNPENGKEAYVKADQLYYFDKSKINYTVMGTATDEIMNTIYDVIEILDRQDKLKINIRNTIKEEVAG</sequence>
<dbReference type="AlphaFoldDB" id="A0A6N4TMC7"/>
<keyword evidence="2" id="KW-1185">Reference proteome</keyword>
<dbReference type="EMBL" id="AP019695">
    <property type="protein sequence ID" value="BBK23903.1"/>
    <property type="molecule type" value="Genomic_DNA"/>
</dbReference>
<organism evidence="1 2">
    <name type="scientific">Amedibacterium intestinale</name>
    <dbReference type="NCBI Taxonomy" id="2583452"/>
    <lineage>
        <taxon>Bacteria</taxon>
        <taxon>Bacillati</taxon>
        <taxon>Bacillota</taxon>
        <taxon>Erysipelotrichia</taxon>
        <taxon>Erysipelotrichales</taxon>
        <taxon>Erysipelotrichaceae</taxon>
        <taxon>Amedibacterium</taxon>
    </lineage>
</organism>
<evidence type="ECO:0000313" key="1">
    <source>
        <dbReference type="EMBL" id="BBK23903.1"/>
    </source>
</evidence>
<name>A0A6N4TMC7_9FIRM</name>
<protein>
    <submittedName>
        <fullName evidence="1">Uncharacterized protein</fullName>
    </submittedName>
</protein>
<dbReference type="KEGG" id="aarg:Aargi30884_28060"/>
<dbReference type="RefSeq" id="WP_118361380.1">
    <property type="nucleotide sequence ID" value="NZ_AP019695.1"/>
</dbReference>